<dbReference type="Gene3D" id="3.40.50.1000">
    <property type="entry name" value="HAD superfamily/HAD-like"/>
    <property type="match status" value="1"/>
</dbReference>
<proteinExistence type="inferred from homology"/>
<dbReference type="SFLD" id="SFLDS00003">
    <property type="entry name" value="Haloacid_Dehalogenase"/>
    <property type="match status" value="1"/>
</dbReference>
<dbReference type="InterPro" id="IPR023198">
    <property type="entry name" value="PGP-like_dom2"/>
</dbReference>
<keyword evidence="3" id="KW-0479">Metal-binding</keyword>
<sequence>MIQGILLDLDGVLIKTELETFRFYQNYLKEHYKIILKDSDFKYKFGRKSKDFFLDVLTPEQHKIVQPEKLTELKRELFNTQIEKFVSKVDGVHKLLSWLVEHNMRLALCSQNEKRMIDTVIVWLRIRKFFEIFLSLQDIHHKKPHPEIYLLASKRLGLRPDECIIIEDSKDGIEAAKNAQMICIGLAHEYTPEGYLQKADIQIHHLLEVPQILQKKFGVQ</sequence>
<evidence type="ECO:0000313" key="7">
    <source>
        <dbReference type="Proteomes" id="UP000177165"/>
    </source>
</evidence>
<dbReference type="Pfam" id="PF13419">
    <property type="entry name" value="HAD_2"/>
    <property type="match status" value="1"/>
</dbReference>
<dbReference type="NCBIfam" id="TIGR01549">
    <property type="entry name" value="HAD-SF-IA-v1"/>
    <property type="match status" value="1"/>
</dbReference>
<accession>A0A1G2ASF0</accession>
<dbReference type="NCBIfam" id="TIGR01509">
    <property type="entry name" value="HAD-SF-IA-v3"/>
    <property type="match status" value="1"/>
</dbReference>
<dbReference type="InterPro" id="IPR006439">
    <property type="entry name" value="HAD-SF_hydro_IA"/>
</dbReference>
<evidence type="ECO:0000256" key="3">
    <source>
        <dbReference type="ARBA" id="ARBA00022723"/>
    </source>
</evidence>
<dbReference type="PANTHER" id="PTHR46193">
    <property type="entry name" value="6-PHOSPHOGLUCONATE PHOSPHATASE"/>
    <property type="match status" value="1"/>
</dbReference>
<dbReference type="AlphaFoldDB" id="A0A1G2ASF0"/>
<keyword evidence="5" id="KW-0119">Carbohydrate metabolism</keyword>
<dbReference type="CDD" id="cd07505">
    <property type="entry name" value="HAD_BPGM-like"/>
    <property type="match status" value="1"/>
</dbReference>
<organism evidence="6 7">
    <name type="scientific">Candidatus Kerfeldbacteria bacterium RIFCSPHIGHO2_02_FULL_42_14</name>
    <dbReference type="NCBI Taxonomy" id="1798540"/>
    <lineage>
        <taxon>Bacteria</taxon>
        <taxon>Candidatus Kerfeldiibacteriota</taxon>
    </lineage>
</organism>
<dbReference type="GO" id="GO:0046872">
    <property type="term" value="F:metal ion binding"/>
    <property type="evidence" value="ECO:0007669"/>
    <property type="project" value="UniProtKB-KW"/>
</dbReference>
<dbReference type="InterPro" id="IPR023214">
    <property type="entry name" value="HAD_sf"/>
</dbReference>
<dbReference type="SFLD" id="SFLDG01129">
    <property type="entry name" value="C1.5:_HAD__Beta-PGM__Phosphata"/>
    <property type="match status" value="1"/>
</dbReference>
<evidence type="ECO:0008006" key="8">
    <source>
        <dbReference type="Google" id="ProtNLM"/>
    </source>
</evidence>
<dbReference type="InterPro" id="IPR041492">
    <property type="entry name" value="HAD_2"/>
</dbReference>
<keyword evidence="4" id="KW-0460">Magnesium</keyword>
<dbReference type="STRING" id="1798540.A3B74_03605"/>
<gene>
    <name evidence="6" type="ORF">A3B74_03605</name>
</gene>
<evidence type="ECO:0000313" key="6">
    <source>
        <dbReference type="EMBL" id="OGY78950.1"/>
    </source>
</evidence>
<dbReference type="Proteomes" id="UP000177165">
    <property type="component" value="Unassembled WGS sequence"/>
</dbReference>
<protein>
    <recommendedName>
        <fullName evidence="8">FCP1 homology domain-containing protein</fullName>
    </recommendedName>
</protein>
<dbReference type="InterPro" id="IPR036412">
    <property type="entry name" value="HAD-like_sf"/>
</dbReference>
<dbReference type="SUPFAM" id="SSF56784">
    <property type="entry name" value="HAD-like"/>
    <property type="match status" value="1"/>
</dbReference>
<evidence type="ECO:0000256" key="1">
    <source>
        <dbReference type="ARBA" id="ARBA00001946"/>
    </source>
</evidence>
<dbReference type="PANTHER" id="PTHR46193:SF18">
    <property type="entry name" value="HEXITOL PHOSPHATASE B"/>
    <property type="match status" value="1"/>
</dbReference>
<comment type="similarity">
    <text evidence="2">Belongs to the HAD-like hydrolase superfamily. CbbY/CbbZ/Gph/YieH family.</text>
</comment>
<dbReference type="Gene3D" id="1.10.150.240">
    <property type="entry name" value="Putative phosphatase, domain 2"/>
    <property type="match status" value="1"/>
</dbReference>
<dbReference type="InterPro" id="IPR051600">
    <property type="entry name" value="Beta-PGM-like"/>
</dbReference>
<evidence type="ECO:0000256" key="5">
    <source>
        <dbReference type="ARBA" id="ARBA00023277"/>
    </source>
</evidence>
<reference evidence="6 7" key="1">
    <citation type="journal article" date="2016" name="Nat. Commun.">
        <title>Thousands of microbial genomes shed light on interconnected biogeochemical processes in an aquifer system.</title>
        <authorList>
            <person name="Anantharaman K."/>
            <person name="Brown C.T."/>
            <person name="Hug L.A."/>
            <person name="Sharon I."/>
            <person name="Castelle C.J."/>
            <person name="Probst A.J."/>
            <person name="Thomas B.C."/>
            <person name="Singh A."/>
            <person name="Wilkins M.J."/>
            <person name="Karaoz U."/>
            <person name="Brodie E.L."/>
            <person name="Williams K.H."/>
            <person name="Hubbard S.S."/>
            <person name="Banfield J.F."/>
        </authorList>
    </citation>
    <scope>NUCLEOTIDE SEQUENCE [LARGE SCALE GENOMIC DNA]</scope>
</reference>
<dbReference type="GO" id="GO:0003824">
    <property type="term" value="F:catalytic activity"/>
    <property type="evidence" value="ECO:0007669"/>
    <property type="project" value="UniProtKB-ARBA"/>
</dbReference>
<dbReference type="EMBL" id="MHKB01000011">
    <property type="protein sequence ID" value="OGY78950.1"/>
    <property type="molecule type" value="Genomic_DNA"/>
</dbReference>
<evidence type="ECO:0000256" key="2">
    <source>
        <dbReference type="ARBA" id="ARBA00006171"/>
    </source>
</evidence>
<evidence type="ECO:0000256" key="4">
    <source>
        <dbReference type="ARBA" id="ARBA00022842"/>
    </source>
</evidence>
<name>A0A1G2ASF0_9BACT</name>
<comment type="cofactor">
    <cofactor evidence="1">
        <name>Mg(2+)</name>
        <dbReference type="ChEBI" id="CHEBI:18420"/>
    </cofactor>
</comment>
<comment type="caution">
    <text evidence="6">The sequence shown here is derived from an EMBL/GenBank/DDBJ whole genome shotgun (WGS) entry which is preliminary data.</text>
</comment>